<sequence>MAVNGTILVLGGTGRQGGAVARELLRRGRTVHALVRDPRAPAARALADAGAVLVRGDMDDEASLRAAMKGVHGVFSVQTFRTPGGVETEERQGRAVADAAAHAGVAHLVYSSVGGAERSSGVPHFESKWNIEQHIQKLGLPATVLRPTMFYDVFHDIGPRLVDGELVLGLWLRPETVVQVIATRDIGAFAADAFEDPAAWLGRQVEIASDELTGPRMAEAFERVSGIPTRYREQPIERLRAVREDLATMFDWFEREGYRADLPRLRRIRPDLMTLEDWLRAHWTPPEAAPRR</sequence>
<comment type="similarity">
    <text evidence="1">Belongs to the NmrA-type oxidoreductase family.</text>
</comment>
<feature type="domain" description="NmrA-like" evidence="3">
    <location>
        <begin position="5"/>
        <end position="261"/>
    </location>
</feature>
<evidence type="ECO:0000259" key="3">
    <source>
        <dbReference type="Pfam" id="PF05368"/>
    </source>
</evidence>
<evidence type="ECO:0000256" key="1">
    <source>
        <dbReference type="ARBA" id="ARBA00006328"/>
    </source>
</evidence>
<dbReference type="Gene3D" id="3.40.50.720">
    <property type="entry name" value="NAD(P)-binding Rossmann-like Domain"/>
    <property type="match status" value="1"/>
</dbReference>
<evidence type="ECO:0000313" key="5">
    <source>
        <dbReference type="Proteomes" id="UP001501822"/>
    </source>
</evidence>
<dbReference type="Proteomes" id="UP001501822">
    <property type="component" value="Unassembled WGS sequence"/>
</dbReference>
<keyword evidence="2" id="KW-0521">NADP</keyword>
<accession>A0ABP3GAZ7</accession>
<comment type="caution">
    <text evidence="4">The sequence shown here is derived from an EMBL/GenBank/DDBJ whole genome shotgun (WGS) entry which is preliminary data.</text>
</comment>
<dbReference type="InterPro" id="IPR008030">
    <property type="entry name" value="NmrA-like"/>
</dbReference>
<organism evidence="4 5">
    <name type="scientific">Actinoallomurus spadix</name>
    <dbReference type="NCBI Taxonomy" id="79912"/>
    <lineage>
        <taxon>Bacteria</taxon>
        <taxon>Bacillati</taxon>
        <taxon>Actinomycetota</taxon>
        <taxon>Actinomycetes</taxon>
        <taxon>Streptosporangiales</taxon>
        <taxon>Thermomonosporaceae</taxon>
        <taxon>Actinoallomurus</taxon>
    </lineage>
</organism>
<protein>
    <submittedName>
        <fullName evidence="4">NmrA/HSCARG family protein</fullName>
    </submittedName>
</protein>
<proteinExistence type="inferred from homology"/>
<dbReference type="CDD" id="cd05251">
    <property type="entry name" value="NmrA_like_SDR_a"/>
    <property type="match status" value="1"/>
</dbReference>
<evidence type="ECO:0000256" key="2">
    <source>
        <dbReference type="ARBA" id="ARBA00022857"/>
    </source>
</evidence>
<evidence type="ECO:0000313" key="4">
    <source>
        <dbReference type="EMBL" id="GAA0341105.1"/>
    </source>
</evidence>
<gene>
    <name evidence="4" type="ORF">GCM10010151_33280</name>
</gene>
<dbReference type="InterPro" id="IPR036291">
    <property type="entry name" value="NAD(P)-bd_dom_sf"/>
</dbReference>
<keyword evidence="5" id="KW-1185">Reference proteome</keyword>
<dbReference type="Pfam" id="PF05368">
    <property type="entry name" value="NmrA"/>
    <property type="match status" value="1"/>
</dbReference>
<dbReference type="PANTHER" id="PTHR42748:SF7">
    <property type="entry name" value="NMRA LIKE REDOX SENSOR 1-RELATED"/>
    <property type="match status" value="1"/>
</dbReference>
<reference evidence="5" key="1">
    <citation type="journal article" date="2019" name="Int. J. Syst. Evol. Microbiol.">
        <title>The Global Catalogue of Microorganisms (GCM) 10K type strain sequencing project: providing services to taxonomists for standard genome sequencing and annotation.</title>
        <authorList>
            <consortium name="The Broad Institute Genomics Platform"/>
            <consortium name="The Broad Institute Genome Sequencing Center for Infectious Disease"/>
            <person name="Wu L."/>
            <person name="Ma J."/>
        </authorList>
    </citation>
    <scope>NUCLEOTIDE SEQUENCE [LARGE SCALE GENOMIC DNA]</scope>
    <source>
        <strain evidence="5">JCM 3146</strain>
    </source>
</reference>
<dbReference type="RefSeq" id="WP_252798560.1">
    <property type="nucleotide sequence ID" value="NZ_BAAABM010000029.1"/>
</dbReference>
<name>A0ABP3GAZ7_9ACTN</name>
<dbReference type="SUPFAM" id="SSF51735">
    <property type="entry name" value="NAD(P)-binding Rossmann-fold domains"/>
    <property type="match status" value="1"/>
</dbReference>
<dbReference type="Gene3D" id="3.90.25.10">
    <property type="entry name" value="UDP-galactose 4-epimerase, domain 1"/>
    <property type="match status" value="1"/>
</dbReference>
<dbReference type="PANTHER" id="PTHR42748">
    <property type="entry name" value="NITROGEN METABOLITE REPRESSION PROTEIN NMRA FAMILY MEMBER"/>
    <property type="match status" value="1"/>
</dbReference>
<dbReference type="InterPro" id="IPR051164">
    <property type="entry name" value="NmrA-like_oxidored"/>
</dbReference>
<dbReference type="EMBL" id="BAAABM010000029">
    <property type="protein sequence ID" value="GAA0341105.1"/>
    <property type="molecule type" value="Genomic_DNA"/>
</dbReference>